<dbReference type="EMBL" id="AP026978">
    <property type="protein sequence ID" value="BDU02664.1"/>
    <property type="molecule type" value="Genomic_DNA"/>
</dbReference>
<keyword evidence="3" id="KW-1185">Reference proteome</keyword>
<protein>
    <recommendedName>
        <fullName evidence="4">DUF3592 domain-containing protein</fullName>
    </recommendedName>
</protein>
<name>A0ABM8D5G5_9NOCA</name>
<proteinExistence type="predicted"/>
<keyword evidence="1" id="KW-0472">Membrane</keyword>
<feature type="transmembrane region" description="Helical" evidence="1">
    <location>
        <begin position="21"/>
        <end position="42"/>
    </location>
</feature>
<gene>
    <name evidence="2" type="ORF">IFM12276_56920</name>
</gene>
<keyword evidence="1" id="KW-1133">Transmembrane helix</keyword>
<evidence type="ECO:0000313" key="2">
    <source>
        <dbReference type="EMBL" id="BDU02664.1"/>
    </source>
</evidence>
<accession>A0ABM8D5G5</accession>
<organism evidence="2 3">
    <name type="scientific">Nocardia sputorum</name>
    <dbReference type="NCBI Taxonomy" id="2984338"/>
    <lineage>
        <taxon>Bacteria</taxon>
        <taxon>Bacillati</taxon>
        <taxon>Actinomycetota</taxon>
        <taxon>Actinomycetes</taxon>
        <taxon>Mycobacteriales</taxon>
        <taxon>Nocardiaceae</taxon>
        <taxon>Nocardia</taxon>
    </lineage>
</organism>
<dbReference type="Proteomes" id="UP001317870">
    <property type="component" value="Chromosome"/>
</dbReference>
<evidence type="ECO:0000313" key="3">
    <source>
        <dbReference type="Proteomes" id="UP001317870"/>
    </source>
</evidence>
<evidence type="ECO:0008006" key="4">
    <source>
        <dbReference type="Google" id="ProtNLM"/>
    </source>
</evidence>
<evidence type="ECO:0000256" key="1">
    <source>
        <dbReference type="SAM" id="Phobius"/>
    </source>
</evidence>
<sequence length="158" mass="17016">MAVSETSQSTGRPIRLRRAGIGVLIAATAVSVLVGLLVLAAWRNDYLISSDKGSTTAEVLSAGRLRSAVMYVTPDGETHNPKVGVLYPTNLTAGERIRVEYSRSDPDLVRVEGRDVRVAIPPALSVIVVVWLLALPTLWLLSRGNRRPEPVARPAPQA</sequence>
<feature type="transmembrane region" description="Helical" evidence="1">
    <location>
        <begin position="119"/>
        <end position="141"/>
    </location>
</feature>
<reference evidence="2 3" key="1">
    <citation type="submission" date="2022-11" db="EMBL/GenBank/DDBJ databases">
        <title>Genome Sequencing of Nocardia sp. ON39_IFM12276 and assembly.</title>
        <authorList>
            <person name="Shimojima M."/>
            <person name="Toyokawa M."/>
            <person name="Uesaka K."/>
        </authorList>
    </citation>
    <scope>NUCLEOTIDE SEQUENCE [LARGE SCALE GENOMIC DNA]</scope>
    <source>
        <strain evidence="2 3">IFM 12276</strain>
    </source>
</reference>
<keyword evidence="1" id="KW-0812">Transmembrane</keyword>